<dbReference type="EMBL" id="LT629800">
    <property type="protein sequence ID" value="SDU95286.1"/>
    <property type="molecule type" value="Genomic_DNA"/>
</dbReference>
<evidence type="ECO:0000259" key="1">
    <source>
        <dbReference type="Pfam" id="PF00857"/>
    </source>
</evidence>
<dbReference type="InterPro" id="IPR036380">
    <property type="entry name" value="Isochorismatase-like_sf"/>
</dbReference>
<dbReference type="PANTHER" id="PTHR43559:SF3">
    <property type="entry name" value="HYDROLASE YCAC-RELATED"/>
    <property type="match status" value="1"/>
</dbReference>
<dbReference type="Proteomes" id="UP000199620">
    <property type="component" value="Chromosome I"/>
</dbReference>
<dbReference type="PANTHER" id="PTHR43559">
    <property type="entry name" value="HYDROLASE YCAC-RELATED"/>
    <property type="match status" value="1"/>
</dbReference>
<dbReference type="AlphaFoldDB" id="A0A5B2V4T5"/>
<dbReference type="CDD" id="cd01012">
    <property type="entry name" value="YcaC_related"/>
    <property type="match status" value="1"/>
</dbReference>
<dbReference type="InterPro" id="IPR053152">
    <property type="entry name" value="Hydrolase_YcaC-like"/>
</dbReference>
<sequence>MKNNQVPANDPLLTADNHALLLIDHQYLQLLAVRSHSADTVVTNTTLLAKGAKIFNVPTLLTTAYAERQEIFQELQAVFPEQKPIDRTGLNSWDDPRVRKWVEDTGKKKLVIAGLWTEVCLSFAVLSTLAAGYEVYIVTDAAGGGSTEGHERGVQRMVQAGARPLTAAVYISELQRDWSREETAGEVAKLFAELGGAFGQGLRWEWQLLGLKEGTR</sequence>
<dbReference type="InterPro" id="IPR000868">
    <property type="entry name" value="Isochorismatase-like_dom"/>
</dbReference>
<dbReference type="Gene3D" id="3.40.50.850">
    <property type="entry name" value="Isochorismatase-like"/>
    <property type="match status" value="1"/>
</dbReference>
<name>A0A5B2V4T5_9PSED</name>
<evidence type="ECO:0000313" key="4">
    <source>
        <dbReference type="Proteomes" id="UP000199620"/>
    </source>
</evidence>
<protein>
    <submittedName>
        <fullName evidence="2">Hydrolase</fullName>
    </submittedName>
    <submittedName>
        <fullName evidence="3">Nicotinamidase-related amidase</fullName>
    </submittedName>
</protein>
<evidence type="ECO:0000313" key="3">
    <source>
        <dbReference type="EMBL" id="SDU95286.1"/>
    </source>
</evidence>
<organism evidence="2 5">
    <name type="scientific">Pseudomonas brenneri</name>
    <dbReference type="NCBI Taxonomy" id="129817"/>
    <lineage>
        <taxon>Bacteria</taxon>
        <taxon>Pseudomonadati</taxon>
        <taxon>Pseudomonadota</taxon>
        <taxon>Gammaproteobacteria</taxon>
        <taxon>Pseudomonadales</taxon>
        <taxon>Pseudomonadaceae</taxon>
        <taxon>Pseudomonas</taxon>
    </lineage>
</organism>
<keyword evidence="4" id="KW-1185">Reference proteome</keyword>
<feature type="domain" description="Isochorismatase-like" evidence="1">
    <location>
        <begin position="19"/>
        <end position="168"/>
    </location>
</feature>
<dbReference type="Proteomes" id="UP000325296">
    <property type="component" value="Unassembled WGS sequence"/>
</dbReference>
<keyword evidence="2" id="KW-0378">Hydrolase</keyword>
<accession>A0A5B2V4T5</accession>
<evidence type="ECO:0000313" key="2">
    <source>
        <dbReference type="EMBL" id="KAA2233926.1"/>
    </source>
</evidence>
<proteinExistence type="predicted"/>
<reference evidence="2 5" key="2">
    <citation type="submission" date="2019-09" db="EMBL/GenBank/DDBJ databases">
        <title>Draft genome sequence of Pseudomonas brenneri CCUG 51514(T).</title>
        <authorList>
            <person name="Tunovic T."/>
            <person name="Pineiro-Iglesias B."/>
            <person name="Unosson C."/>
            <person name="Inganas E."/>
            <person name="Ohlen M."/>
            <person name="Cardew S."/>
            <person name="Jensie-Markopoulos S."/>
            <person name="Salva-Serra F."/>
            <person name="Jaen-Luchoro D."/>
            <person name="Svensson-Stadler L."/>
            <person name="Chun J."/>
            <person name="Moore E."/>
        </authorList>
    </citation>
    <scope>NUCLEOTIDE SEQUENCE [LARGE SCALE GENOMIC DNA]</scope>
    <source>
        <strain evidence="2 5">CCUG 51514</strain>
    </source>
</reference>
<dbReference type="EMBL" id="VUOL01000001">
    <property type="protein sequence ID" value="KAA2233926.1"/>
    <property type="molecule type" value="Genomic_DNA"/>
</dbReference>
<gene>
    <name evidence="2" type="ORF">F1720_02595</name>
    <name evidence="3" type="ORF">SAMN04490181_2069</name>
</gene>
<dbReference type="RefSeq" id="WP_032861404.1">
    <property type="nucleotide sequence ID" value="NZ_BMNU01000001.1"/>
</dbReference>
<dbReference type="GO" id="GO:0016787">
    <property type="term" value="F:hydrolase activity"/>
    <property type="evidence" value="ECO:0007669"/>
    <property type="project" value="UniProtKB-KW"/>
</dbReference>
<evidence type="ECO:0000313" key="5">
    <source>
        <dbReference type="Proteomes" id="UP000325296"/>
    </source>
</evidence>
<dbReference type="SUPFAM" id="SSF52499">
    <property type="entry name" value="Isochorismatase-like hydrolases"/>
    <property type="match status" value="1"/>
</dbReference>
<reference evidence="3 4" key="1">
    <citation type="submission" date="2016-10" db="EMBL/GenBank/DDBJ databases">
        <authorList>
            <person name="Varghese N."/>
            <person name="Submissions S."/>
        </authorList>
    </citation>
    <scope>NUCLEOTIDE SEQUENCE [LARGE SCALE GENOMIC DNA]</scope>
    <source>
        <strain evidence="3 4">BS2771</strain>
    </source>
</reference>
<dbReference type="Pfam" id="PF00857">
    <property type="entry name" value="Isochorismatase"/>
    <property type="match status" value="1"/>
</dbReference>
<dbReference type="OrthoDB" id="9789777at2"/>